<gene>
    <name evidence="1" type="ORF">METZ01_LOCUS46066</name>
</gene>
<sequence>MKYLLIICALCWNCTGTAIAAPEKSEVMKLLEGRHWKLDTVAFQSMEDDTDSVLIKIAGDTAIINYLRFRALEALSLFPSQKTAVFLEQTAVKSFAALA</sequence>
<evidence type="ECO:0000313" key="1">
    <source>
        <dbReference type="EMBL" id="SUZ93212.1"/>
    </source>
</evidence>
<feature type="non-terminal residue" evidence="1">
    <location>
        <position position="99"/>
    </location>
</feature>
<organism evidence="1">
    <name type="scientific">marine metagenome</name>
    <dbReference type="NCBI Taxonomy" id="408172"/>
    <lineage>
        <taxon>unclassified sequences</taxon>
        <taxon>metagenomes</taxon>
        <taxon>ecological metagenomes</taxon>
    </lineage>
</organism>
<protein>
    <submittedName>
        <fullName evidence="1">Uncharacterized protein</fullName>
    </submittedName>
</protein>
<name>A0A381RMX9_9ZZZZ</name>
<dbReference type="AlphaFoldDB" id="A0A381RMX9"/>
<proteinExistence type="predicted"/>
<dbReference type="EMBL" id="UINC01002128">
    <property type="protein sequence ID" value="SUZ93212.1"/>
    <property type="molecule type" value="Genomic_DNA"/>
</dbReference>
<reference evidence="1" key="1">
    <citation type="submission" date="2018-05" db="EMBL/GenBank/DDBJ databases">
        <authorList>
            <person name="Lanie J.A."/>
            <person name="Ng W.-L."/>
            <person name="Kazmierczak K.M."/>
            <person name="Andrzejewski T.M."/>
            <person name="Davidsen T.M."/>
            <person name="Wayne K.J."/>
            <person name="Tettelin H."/>
            <person name="Glass J.I."/>
            <person name="Rusch D."/>
            <person name="Podicherti R."/>
            <person name="Tsui H.-C.T."/>
            <person name="Winkler M.E."/>
        </authorList>
    </citation>
    <scope>NUCLEOTIDE SEQUENCE</scope>
</reference>
<accession>A0A381RMX9</accession>